<dbReference type="InterPro" id="IPR016197">
    <property type="entry name" value="Chromo-like_dom_sf"/>
</dbReference>
<sequence length="134" mass="15648">MLLKLEKLPYIPPRVKRRCDNELVLTPTLSGVHPIFHVSMLQKHHADRSHVLDSITVQLYESIGYEEETIVIVDRQVRQLRSKKIYTVKVQWRGQPIKEVNWETGEDMRSRYSHLFGTSEYSLFLWSGPNASAV</sequence>
<dbReference type="Proteomes" id="UP000189701">
    <property type="component" value="Unplaced"/>
</dbReference>
<proteinExistence type="predicted"/>
<reference evidence="2" key="2">
    <citation type="submission" date="2025-08" db="UniProtKB">
        <authorList>
            <consortium name="RefSeq"/>
        </authorList>
    </citation>
    <scope>IDENTIFICATION</scope>
    <source>
        <tissue evidence="2">Leaf</tissue>
    </source>
</reference>
<evidence type="ECO:0000313" key="2">
    <source>
        <dbReference type="RefSeq" id="XP_009780861.1"/>
    </source>
</evidence>
<dbReference type="PANTHER" id="PTHR46148:SF60">
    <property type="entry name" value="CHROMO DOMAIN-CONTAINING PROTEIN"/>
    <property type="match status" value="1"/>
</dbReference>
<keyword evidence="1" id="KW-1185">Reference proteome</keyword>
<name>A0A1U7WU82_NICSY</name>
<reference evidence="1" key="1">
    <citation type="journal article" date="2013" name="Genome Biol.">
        <title>Reference genomes and transcriptomes of Nicotiana sylvestris and Nicotiana tomentosiformis.</title>
        <authorList>
            <person name="Sierro N."/>
            <person name="Battey J.N."/>
            <person name="Ouadi S."/>
            <person name="Bovet L."/>
            <person name="Goepfert S."/>
            <person name="Bakaher N."/>
            <person name="Peitsch M.C."/>
            <person name="Ivanov N.V."/>
        </authorList>
    </citation>
    <scope>NUCLEOTIDE SEQUENCE [LARGE SCALE GENOMIC DNA]</scope>
</reference>
<protein>
    <submittedName>
        <fullName evidence="2">Uncharacterized protein LOC104229837</fullName>
    </submittedName>
</protein>
<dbReference type="PANTHER" id="PTHR46148">
    <property type="entry name" value="CHROMO DOMAIN-CONTAINING PROTEIN"/>
    <property type="match status" value="1"/>
</dbReference>
<evidence type="ECO:0000313" key="1">
    <source>
        <dbReference type="Proteomes" id="UP000189701"/>
    </source>
</evidence>
<dbReference type="AlphaFoldDB" id="A0A1U7WU82"/>
<gene>
    <name evidence="2" type="primary">LOC104229837</name>
</gene>
<dbReference type="RefSeq" id="XP_009780861.1">
    <property type="nucleotide sequence ID" value="XM_009782559.1"/>
</dbReference>
<dbReference type="SUPFAM" id="SSF54160">
    <property type="entry name" value="Chromo domain-like"/>
    <property type="match status" value="1"/>
</dbReference>
<accession>A0A1U7WU82</accession>
<organism evidence="1 2">
    <name type="scientific">Nicotiana sylvestris</name>
    <name type="common">Wood tobacco</name>
    <name type="synonym">South American tobacco</name>
    <dbReference type="NCBI Taxonomy" id="4096"/>
    <lineage>
        <taxon>Eukaryota</taxon>
        <taxon>Viridiplantae</taxon>
        <taxon>Streptophyta</taxon>
        <taxon>Embryophyta</taxon>
        <taxon>Tracheophyta</taxon>
        <taxon>Spermatophyta</taxon>
        <taxon>Magnoliopsida</taxon>
        <taxon>eudicotyledons</taxon>
        <taxon>Gunneridae</taxon>
        <taxon>Pentapetalae</taxon>
        <taxon>asterids</taxon>
        <taxon>lamiids</taxon>
        <taxon>Solanales</taxon>
        <taxon>Solanaceae</taxon>
        <taxon>Nicotianoideae</taxon>
        <taxon>Nicotianeae</taxon>
        <taxon>Nicotiana</taxon>
    </lineage>
</organism>